<dbReference type="GO" id="GO:0006508">
    <property type="term" value="P:proteolysis"/>
    <property type="evidence" value="ECO:0007669"/>
    <property type="project" value="UniProtKB-KW"/>
</dbReference>
<keyword evidence="1" id="KW-1133">Transmembrane helix</keyword>
<dbReference type="KEGG" id="qsa:O6P43_018549"/>
<proteinExistence type="predicted"/>
<dbReference type="GO" id="GO:0008233">
    <property type="term" value="F:peptidase activity"/>
    <property type="evidence" value="ECO:0007669"/>
    <property type="project" value="UniProtKB-KW"/>
</dbReference>
<sequence length="244" mass="27276">MQLLRDSHCCSLKPVPTLALNILLSLLFLGFIVSSFIFIEVHYTAFFVSLLLLSAIILAFIIWNTHNWRRKGAIFFFLGSFPDSDLRVAQDGELVKITGLATCGSVSLESSYEKATRYIYASTLLYEYRGFGMTPNNTIYTNNSCFGWNLTYCERCSTDFYVTDQMSRIRVAVKASSGCKEGSFVTVIGMLHKNNDIVMIIQPPVVISTGVYGESFFLLLILIIIGVPQMTGPVIIHESVLCNK</sequence>
<dbReference type="InterPro" id="IPR040339">
    <property type="entry name" value="At1g16860-like"/>
</dbReference>
<reference evidence="2" key="1">
    <citation type="journal article" date="2023" name="Science">
        <title>Elucidation of the pathway for biosynthesis of saponin adjuvants from the soapbark tree.</title>
        <authorList>
            <person name="Reed J."/>
            <person name="Orme A."/>
            <person name="El-Demerdash A."/>
            <person name="Owen C."/>
            <person name="Martin L.B.B."/>
            <person name="Misra R.C."/>
            <person name="Kikuchi S."/>
            <person name="Rejzek M."/>
            <person name="Martin A.C."/>
            <person name="Harkess A."/>
            <person name="Leebens-Mack J."/>
            <person name="Louveau T."/>
            <person name="Stephenson M.J."/>
            <person name="Osbourn A."/>
        </authorList>
    </citation>
    <scope>NUCLEOTIDE SEQUENCE</scope>
    <source>
        <strain evidence="2">S10</strain>
    </source>
</reference>
<dbReference type="AlphaFoldDB" id="A0AAD7PQS9"/>
<feature type="transmembrane region" description="Helical" evidence="1">
    <location>
        <begin position="20"/>
        <end position="39"/>
    </location>
</feature>
<protein>
    <submittedName>
        <fullName evidence="2">Ubiquitin-specific protease family C19-related protein</fullName>
    </submittedName>
</protein>
<organism evidence="2 3">
    <name type="scientific">Quillaja saponaria</name>
    <name type="common">Soap bark tree</name>
    <dbReference type="NCBI Taxonomy" id="32244"/>
    <lineage>
        <taxon>Eukaryota</taxon>
        <taxon>Viridiplantae</taxon>
        <taxon>Streptophyta</taxon>
        <taxon>Embryophyta</taxon>
        <taxon>Tracheophyta</taxon>
        <taxon>Spermatophyta</taxon>
        <taxon>Magnoliopsida</taxon>
        <taxon>eudicotyledons</taxon>
        <taxon>Gunneridae</taxon>
        <taxon>Pentapetalae</taxon>
        <taxon>rosids</taxon>
        <taxon>fabids</taxon>
        <taxon>Fabales</taxon>
        <taxon>Quillajaceae</taxon>
        <taxon>Quillaja</taxon>
    </lineage>
</organism>
<keyword evidence="2" id="KW-0378">Hydrolase</keyword>
<keyword evidence="1" id="KW-0472">Membrane</keyword>
<dbReference type="PANTHER" id="PTHR33709:SF20">
    <property type="entry name" value="OS04G0541900 PROTEIN"/>
    <property type="match status" value="1"/>
</dbReference>
<name>A0AAD7PQS9_QUISA</name>
<feature type="transmembrane region" description="Helical" evidence="1">
    <location>
        <begin position="216"/>
        <end position="236"/>
    </location>
</feature>
<evidence type="ECO:0000313" key="2">
    <source>
        <dbReference type="EMBL" id="KAJ7963450.1"/>
    </source>
</evidence>
<dbReference type="Proteomes" id="UP001163823">
    <property type="component" value="Chromosome 7"/>
</dbReference>
<evidence type="ECO:0000256" key="1">
    <source>
        <dbReference type="SAM" id="Phobius"/>
    </source>
</evidence>
<feature type="transmembrane region" description="Helical" evidence="1">
    <location>
        <begin position="45"/>
        <end position="63"/>
    </location>
</feature>
<comment type="caution">
    <text evidence="2">The sequence shown here is derived from an EMBL/GenBank/DDBJ whole genome shotgun (WGS) entry which is preliminary data.</text>
</comment>
<dbReference type="PANTHER" id="PTHR33709">
    <property type="entry name" value="OSJNBA0035M09.9 PROTEIN"/>
    <property type="match status" value="1"/>
</dbReference>
<dbReference type="EMBL" id="JARAOO010000007">
    <property type="protein sequence ID" value="KAJ7963450.1"/>
    <property type="molecule type" value="Genomic_DNA"/>
</dbReference>
<gene>
    <name evidence="2" type="ORF">O6P43_018549</name>
</gene>
<evidence type="ECO:0000313" key="3">
    <source>
        <dbReference type="Proteomes" id="UP001163823"/>
    </source>
</evidence>
<keyword evidence="3" id="KW-1185">Reference proteome</keyword>
<accession>A0AAD7PQS9</accession>
<keyword evidence="1" id="KW-0812">Transmembrane</keyword>
<keyword evidence="2" id="KW-0645">Protease</keyword>